<proteinExistence type="predicted"/>
<dbReference type="EMBL" id="VSSQ01027941">
    <property type="protein sequence ID" value="MPM77439.1"/>
    <property type="molecule type" value="Genomic_DNA"/>
</dbReference>
<organism evidence="1">
    <name type="scientific">bioreactor metagenome</name>
    <dbReference type="NCBI Taxonomy" id="1076179"/>
    <lineage>
        <taxon>unclassified sequences</taxon>
        <taxon>metagenomes</taxon>
        <taxon>ecological metagenomes</taxon>
    </lineage>
</organism>
<accession>A0A645CKH7</accession>
<dbReference type="InterPro" id="IPR029039">
    <property type="entry name" value="Flavoprotein-like_sf"/>
</dbReference>
<evidence type="ECO:0000313" key="1">
    <source>
        <dbReference type="EMBL" id="MPM77439.1"/>
    </source>
</evidence>
<dbReference type="AlphaFoldDB" id="A0A645CKH7"/>
<gene>
    <name evidence="1" type="ORF">SDC9_124442</name>
</gene>
<dbReference type="Gene3D" id="3.40.50.360">
    <property type="match status" value="1"/>
</dbReference>
<comment type="caution">
    <text evidence="1">The sequence shown here is derived from an EMBL/GenBank/DDBJ whole genome shotgun (WGS) entry which is preliminary data.</text>
</comment>
<evidence type="ECO:0008006" key="2">
    <source>
        <dbReference type="Google" id="ProtNLM"/>
    </source>
</evidence>
<protein>
    <recommendedName>
        <fullName evidence="2">NADPH-dependent FMN reductase-like domain-containing protein</fullName>
    </recommendedName>
</protein>
<name>A0A645CKH7_9ZZZZ</name>
<sequence>MFCKKAAVISTTAGAGASQAIKGVAKTLFYWGVPFIRSYGIGVQAMNWESVKDKKKAKIDRDITKLAKKLSDAGAPRVNIKTKILFNMMRNMQKAGWGSSPVEKHYWSACGWLDKKRPWKD</sequence>
<reference evidence="1" key="1">
    <citation type="submission" date="2019-08" db="EMBL/GenBank/DDBJ databases">
        <authorList>
            <person name="Kucharzyk K."/>
            <person name="Murdoch R.W."/>
            <person name="Higgins S."/>
            <person name="Loffler F."/>
        </authorList>
    </citation>
    <scope>NUCLEOTIDE SEQUENCE</scope>
</reference>